<dbReference type="AlphaFoldDB" id="A0A938YT53"/>
<feature type="active site" evidence="11">
    <location>
        <position position="96"/>
    </location>
</feature>
<evidence type="ECO:0000256" key="6">
    <source>
        <dbReference type="ARBA" id="ARBA00022705"/>
    </source>
</evidence>
<evidence type="ECO:0000313" key="14">
    <source>
        <dbReference type="EMBL" id="MBN2067617.1"/>
    </source>
</evidence>
<organism evidence="14 15">
    <name type="scientific">Candidatus Iainarchaeum sp</name>
    <dbReference type="NCBI Taxonomy" id="3101447"/>
    <lineage>
        <taxon>Archaea</taxon>
        <taxon>Candidatus Iainarchaeota</taxon>
        <taxon>Candidatus Iainarchaeia</taxon>
        <taxon>Candidatus Iainarchaeales</taxon>
        <taxon>Candidatus Iainarchaeaceae</taxon>
        <taxon>Candidatus Iainarchaeum</taxon>
    </lineage>
</organism>
<evidence type="ECO:0000256" key="8">
    <source>
        <dbReference type="ARBA" id="ARBA00022842"/>
    </source>
</evidence>
<evidence type="ECO:0000256" key="10">
    <source>
        <dbReference type="ARBA" id="ARBA00023211"/>
    </source>
</evidence>
<keyword evidence="6 11" id="KW-0235">DNA replication</keyword>
<evidence type="ECO:0000256" key="11">
    <source>
        <dbReference type="HAMAP-Rule" id="MF_00700"/>
    </source>
</evidence>
<keyword evidence="5 11" id="KW-0548">Nucleotidyltransferase</keyword>
<dbReference type="GO" id="GO:0046872">
    <property type="term" value="F:metal ion binding"/>
    <property type="evidence" value="ECO:0007669"/>
    <property type="project" value="UniProtKB-KW"/>
</dbReference>
<keyword evidence="2 11" id="KW-0240">DNA-directed RNA polymerase</keyword>
<comment type="caution">
    <text evidence="11">Lacks conserved residue(s) required for the propagation of feature annotation.</text>
</comment>
<comment type="similarity">
    <text evidence="1 11 12">Belongs to the eukaryotic-type primase small subunit family.</text>
</comment>
<evidence type="ECO:0000256" key="2">
    <source>
        <dbReference type="ARBA" id="ARBA00022478"/>
    </source>
</evidence>
<keyword evidence="7 11" id="KW-0479">Metal-binding</keyword>
<evidence type="ECO:0000313" key="15">
    <source>
        <dbReference type="Proteomes" id="UP000809243"/>
    </source>
</evidence>
<keyword evidence="9 11" id="KW-0804">Transcription</keyword>
<keyword evidence="4 11" id="KW-0808">Transferase</keyword>
<evidence type="ECO:0000256" key="5">
    <source>
        <dbReference type="ARBA" id="ARBA00022695"/>
    </source>
</evidence>
<keyword evidence="3 11" id="KW-0639">Primosome</keyword>
<sequence length="414" mass="46548">MAGEQEFLQQHFRKFYSEHKVNEPPEPASREFGIGSFGQKISRRHLAFKSLHDFNSFLRQEVPFFVSYSSALYKFPERRPMPAKEMLAADLVYEFDADDLPTACKQQHDSWKCPKCGRQGKGRQLMCDECGTQAILEEWFCPQCLGEARKKVFNLLEFLQDDFGFSEGIAINFSGRAGYHVHVRNKEVRSLSPSARIELIDYLTANSLSIFSHFRKEGELFAITKKSERSGWGRRIMSSITELLEEGDASKIAVFGSITTSQAKRLLSEKEMLLKSINERGVLPAFFGRASPSKESQSDKFWQSFIQSVIERISPIDRQTSIDVSKIVRVPETIHGETGLVAKTVSIDELKGFDPLVGAVGFGPNQTVKVFIIKAPRFHLAGESFGPFENQEAELPLNAAIFLLGRASARLAGS</sequence>
<keyword evidence="8 11" id="KW-0460">Magnesium</keyword>
<comment type="subunit">
    <text evidence="11">Heterodimer of a small subunit (PriS) and a large subunit (PriL).</text>
</comment>
<evidence type="ECO:0000256" key="4">
    <source>
        <dbReference type="ARBA" id="ARBA00022679"/>
    </source>
</evidence>
<evidence type="ECO:0000256" key="12">
    <source>
        <dbReference type="RuleBase" id="RU003514"/>
    </source>
</evidence>
<evidence type="ECO:0000256" key="9">
    <source>
        <dbReference type="ARBA" id="ARBA00023163"/>
    </source>
</evidence>
<dbReference type="Pfam" id="PF01896">
    <property type="entry name" value="DNA_primase_S"/>
    <property type="match status" value="1"/>
</dbReference>
<dbReference type="InterPro" id="IPR023639">
    <property type="entry name" value="DNA_primase_ssu_PriS"/>
</dbReference>
<evidence type="ECO:0000256" key="13">
    <source>
        <dbReference type="RuleBase" id="RU004224"/>
    </source>
</evidence>
<name>A0A938YT53_9ARCH</name>
<dbReference type="GO" id="GO:1990077">
    <property type="term" value="C:primosome complex"/>
    <property type="evidence" value="ECO:0007669"/>
    <property type="project" value="UniProtKB-KW"/>
</dbReference>
<evidence type="ECO:0000256" key="3">
    <source>
        <dbReference type="ARBA" id="ARBA00022515"/>
    </source>
</evidence>
<dbReference type="GO" id="GO:0000428">
    <property type="term" value="C:DNA-directed RNA polymerase complex"/>
    <property type="evidence" value="ECO:0007669"/>
    <property type="project" value="UniProtKB-KW"/>
</dbReference>
<dbReference type="InterPro" id="IPR002755">
    <property type="entry name" value="DNA_primase_S"/>
</dbReference>
<dbReference type="HAMAP" id="MF_00700">
    <property type="entry name" value="DNA_primase_sml_arc"/>
    <property type="match status" value="1"/>
</dbReference>
<comment type="caution">
    <text evidence="14">The sequence shown here is derived from an EMBL/GenBank/DDBJ whole genome shotgun (WGS) entry which is preliminary data.</text>
</comment>
<evidence type="ECO:0000256" key="1">
    <source>
        <dbReference type="ARBA" id="ARBA00009762"/>
    </source>
</evidence>
<dbReference type="GO" id="GO:0003899">
    <property type="term" value="F:DNA-directed RNA polymerase activity"/>
    <property type="evidence" value="ECO:0007669"/>
    <property type="project" value="UniProtKB-UniRule"/>
</dbReference>
<comment type="cofactor">
    <cofactor evidence="11">
        <name>Mg(2+)</name>
        <dbReference type="ChEBI" id="CHEBI:18420"/>
    </cofactor>
    <cofactor evidence="11">
        <name>Mn(2+)</name>
        <dbReference type="ChEBI" id="CHEBI:29035"/>
    </cofactor>
</comment>
<dbReference type="Proteomes" id="UP000809243">
    <property type="component" value="Unassembled WGS sequence"/>
</dbReference>
<evidence type="ECO:0000256" key="7">
    <source>
        <dbReference type="ARBA" id="ARBA00022723"/>
    </source>
</evidence>
<dbReference type="EMBL" id="JAFGDB010000068">
    <property type="protein sequence ID" value="MBN2067617.1"/>
    <property type="molecule type" value="Genomic_DNA"/>
</dbReference>
<dbReference type="EC" id="2.7.7.-" evidence="11"/>
<gene>
    <name evidence="11" type="primary">priS</name>
    <name evidence="14" type="ORF">JW744_04070</name>
</gene>
<proteinExistence type="inferred from homology"/>
<dbReference type="Gene3D" id="3.90.920.10">
    <property type="entry name" value="DNA primase, PRIM domain"/>
    <property type="match status" value="1"/>
</dbReference>
<reference evidence="14" key="1">
    <citation type="submission" date="2021-01" db="EMBL/GenBank/DDBJ databases">
        <title>Active Sulfur Cycling in an Early Earth Analoge.</title>
        <authorList>
            <person name="Hahn C.R."/>
            <person name="Youssef N.H."/>
            <person name="Elshahed M."/>
        </authorList>
    </citation>
    <scope>NUCLEOTIDE SEQUENCE</scope>
    <source>
        <strain evidence="14">Zod_Metabat.1151</strain>
    </source>
</reference>
<accession>A0A938YT53</accession>
<dbReference type="SUPFAM" id="SSF56747">
    <property type="entry name" value="Prim-pol domain"/>
    <property type="match status" value="1"/>
</dbReference>
<feature type="active site" evidence="11">
    <location>
        <position position="317"/>
    </location>
</feature>
<keyword evidence="10 11" id="KW-0464">Manganese</keyword>
<comment type="function">
    <text evidence="13">RNA polymerase that catalyzes the synthesis of short RNA molecules used as primers for DNA polymerase during DNA replication.</text>
</comment>
<protein>
    <recommendedName>
        <fullName evidence="11">DNA primase small subunit PriS</fullName>
        <ecNumber evidence="11">2.7.7.-</ecNumber>
    </recommendedName>
</protein>
<dbReference type="GO" id="GO:0006269">
    <property type="term" value="P:DNA replication, synthesis of primer"/>
    <property type="evidence" value="ECO:0007669"/>
    <property type="project" value="UniProtKB-UniRule"/>
</dbReference>
<comment type="function">
    <text evidence="11">Catalytic subunit of DNA primase, an RNA polymerase that catalyzes the synthesis of short RNA molecules used as primers for DNA polymerase during DNA replication. The small subunit contains the primase catalytic core and has DNA synthesis activity on its own. Binding to the large subunit stabilizes and modulates the activity, increasing the rate of DNA synthesis while decreasing the length of the DNA fragments, and conferring RNA synthesis capability. The DNA polymerase activity may enable DNA primase to also catalyze primer extension after primer synthesis. May also play a role in DNA repair.</text>
</comment>
<dbReference type="PANTHER" id="PTHR10536">
    <property type="entry name" value="DNA PRIMASE SMALL SUBUNIT"/>
    <property type="match status" value="1"/>
</dbReference>